<keyword evidence="4 6" id="KW-0720">Serine protease</keyword>
<dbReference type="PANTHER" id="PTHR43806">
    <property type="entry name" value="PEPTIDASE S8"/>
    <property type="match status" value="1"/>
</dbReference>
<dbReference type="Pfam" id="PF00082">
    <property type="entry name" value="Peptidase_S8"/>
    <property type="match status" value="1"/>
</dbReference>
<evidence type="ECO:0000256" key="5">
    <source>
        <dbReference type="PIRSR" id="PIRSR615500-1"/>
    </source>
</evidence>
<feature type="domain" description="Peptidase S8/S53" evidence="9">
    <location>
        <begin position="15"/>
        <end position="341"/>
    </location>
</feature>
<dbReference type="SUPFAM" id="SSF52743">
    <property type="entry name" value="Subtilisin-like"/>
    <property type="match status" value="1"/>
</dbReference>
<dbReference type="InterPro" id="IPR050131">
    <property type="entry name" value="Peptidase_S8_subtilisin-like"/>
</dbReference>
<name>A0A1H5U404_9BACT</name>
<evidence type="ECO:0000256" key="1">
    <source>
        <dbReference type="ARBA" id="ARBA00011073"/>
    </source>
</evidence>
<dbReference type="InterPro" id="IPR023827">
    <property type="entry name" value="Peptidase_S8_Asp-AS"/>
</dbReference>
<dbReference type="EMBL" id="FNVA01000001">
    <property type="protein sequence ID" value="SEF69804.1"/>
    <property type="molecule type" value="Genomic_DNA"/>
</dbReference>
<feature type="region of interest" description="Disordered" evidence="8">
    <location>
        <begin position="46"/>
        <end position="67"/>
    </location>
</feature>
<feature type="active site" description="Charge relay system" evidence="5 6">
    <location>
        <position position="304"/>
    </location>
</feature>
<feature type="active site" description="Charge relay system" evidence="5 6">
    <location>
        <position position="24"/>
    </location>
</feature>
<reference evidence="10 11" key="1">
    <citation type="submission" date="2016-10" db="EMBL/GenBank/DDBJ databases">
        <authorList>
            <person name="de Groot N.N."/>
        </authorList>
    </citation>
    <scope>NUCLEOTIDE SEQUENCE [LARGE SCALE GENOMIC DNA]</scope>
    <source>
        <strain evidence="10 11">DSM 22489</strain>
    </source>
</reference>
<organism evidence="10 11">
    <name type="scientific">Bryocella elongata</name>
    <dbReference type="NCBI Taxonomy" id="863522"/>
    <lineage>
        <taxon>Bacteria</taxon>
        <taxon>Pseudomonadati</taxon>
        <taxon>Acidobacteriota</taxon>
        <taxon>Terriglobia</taxon>
        <taxon>Terriglobales</taxon>
        <taxon>Acidobacteriaceae</taxon>
        <taxon>Bryocella</taxon>
    </lineage>
</organism>
<dbReference type="AlphaFoldDB" id="A0A1H5U404"/>
<comment type="similarity">
    <text evidence="1 6 7">Belongs to the peptidase S8 family.</text>
</comment>
<dbReference type="InterPro" id="IPR023828">
    <property type="entry name" value="Peptidase_S8_Ser-AS"/>
</dbReference>
<evidence type="ECO:0000259" key="9">
    <source>
        <dbReference type="Pfam" id="PF00082"/>
    </source>
</evidence>
<evidence type="ECO:0000256" key="8">
    <source>
        <dbReference type="SAM" id="MobiDB-lite"/>
    </source>
</evidence>
<dbReference type="Gene3D" id="3.40.50.200">
    <property type="entry name" value="Peptidase S8/S53 domain"/>
    <property type="match status" value="1"/>
</dbReference>
<dbReference type="Proteomes" id="UP000236728">
    <property type="component" value="Unassembled WGS sequence"/>
</dbReference>
<keyword evidence="2 6" id="KW-0645">Protease</keyword>
<dbReference type="PANTHER" id="PTHR43806:SF11">
    <property type="entry name" value="CEREVISIN-RELATED"/>
    <property type="match status" value="1"/>
</dbReference>
<evidence type="ECO:0000313" key="11">
    <source>
        <dbReference type="Proteomes" id="UP000236728"/>
    </source>
</evidence>
<accession>A0A1H5U404</accession>
<dbReference type="InterPro" id="IPR000209">
    <property type="entry name" value="Peptidase_S8/S53_dom"/>
</dbReference>
<gene>
    <name evidence="10" type="ORF">SAMN05421819_0860</name>
</gene>
<dbReference type="PROSITE" id="PS00136">
    <property type="entry name" value="SUBTILASE_ASP"/>
    <property type="match status" value="1"/>
</dbReference>
<dbReference type="GO" id="GO:0004252">
    <property type="term" value="F:serine-type endopeptidase activity"/>
    <property type="evidence" value="ECO:0007669"/>
    <property type="project" value="UniProtKB-UniRule"/>
</dbReference>
<evidence type="ECO:0000256" key="2">
    <source>
        <dbReference type="ARBA" id="ARBA00022670"/>
    </source>
</evidence>
<evidence type="ECO:0000256" key="7">
    <source>
        <dbReference type="RuleBase" id="RU003355"/>
    </source>
</evidence>
<dbReference type="InterPro" id="IPR036852">
    <property type="entry name" value="Peptidase_S8/S53_dom_sf"/>
</dbReference>
<dbReference type="PROSITE" id="PS00138">
    <property type="entry name" value="SUBTILASE_SER"/>
    <property type="match status" value="1"/>
</dbReference>
<dbReference type="PROSITE" id="PS51892">
    <property type="entry name" value="SUBTILASE"/>
    <property type="match status" value="1"/>
</dbReference>
<proteinExistence type="inferred from homology"/>
<feature type="active site" description="Charge relay system" evidence="5 6">
    <location>
        <position position="67"/>
    </location>
</feature>
<dbReference type="PRINTS" id="PR00723">
    <property type="entry name" value="SUBTILISIN"/>
</dbReference>
<keyword evidence="11" id="KW-1185">Reference proteome</keyword>
<dbReference type="GO" id="GO:0006508">
    <property type="term" value="P:proteolysis"/>
    <property type="evidence" value="ECO:0007669"/>
    <property type="project" value="UniProtKB-KW"/>
</dbReference>
<sequence length="356" mass="35032">MAGGPATGPWNTSAGAGARIAVLDSGVDATHPDIAPNLVYQSSFVDQTQNGEPSPCDDGSPQDQTGHGTWVASLATGALGSGTGNVVGVAPQASLLNIKVLERLPSATGASTVAQCEAGQPGGLLSWVLAGINDAVEQHATVIVLSLGSVVDLTTGDGAGWKAQFDSATYAAEQAGAVVVAAVGNDGLNLGGGRYIELPAQARGVLAVVADTNPACAENLAENATCAAGAITRPYYSNYGVTGAISAPGGSYPEGPDTGVSGFVRGACSSGLSNTTDGLPATTGSSFGCFGLGHVPYVQAMGTSAAAPLVAGAVAILRAERPAFTPAQIVALLQSTATTSAGMTEPQLNLPAALAR</sequence>
<dbReference type="InterPro" id="IPR015500">
    <property type="entry name" value="Peptidase_S8_subtilisin-rel"/>
</dbReference>
<evidence type="ECO:0000313" key="10">
    <source>
        <dbReference type="EMBL" id="SEF69804.1"/>
    </source>
</evidence>
<dbReference type="InterPro" id="IPR022398">
    <property type="entry name" value="Peptidase_S8_His-AS"/>
</dbReference>
<evidence type="ECO:0000256" key="4">
    <source>
        <dbReference type="ARBA" id="ARBA00022825"/>
    </source>
</evidence>
<keyword evidence="3 6" id="KW-0378">Hydrolase</keyword>
<protein>
    <submittedName>
        <fullName evidence="10">Subtilase family protein</fullName>
    </submittedName>
</protein>
<dbReference type="PROSITE" id="PS00137">
    <property type="entry name" value="SUBTILASE_HIS"/>
    <property type="match status" value="1"/>
</dbReference>
<evidence type="ECO:0000256" key="6">
    <source>
        <dbReference type="PROSITE-ProRule" id="PRU01240"/>
    </source>
</evidence>
<evidence type="ECO:0000256" key="3">
    <source>
        <dbReference type="ARBA" id="ARBA00022801"/>
    </source>
</evidence>